<dbReference type="Gene3D" id="3.30.2090.10">
    <property type="entry name" value="Multidrug efflux transporter AcrB TolC docking domain, DN and DC subdomains"/>
    <property type="match status" value="2"/>
</dbReference>
<dbReference type="SUPFAM" id="SSF82693">
    <property type="entry name" value="Multidrug efflux transporter AcrB pore domain, PN1, PN2, PC1 and PC2 subdomains"/>
    <property type="match status" value="2"/>
</dbReference>
<dbReference type="Gene3D" id="3.30.70.1320">
    <property type="entry name" value="Multidrug efflux transporter AcrB pore domain like"/>
    <property type="match status" value="1"/>
</dbReference>
<dbReference type="PANTHER" id="PTHR32063">
    <property type="match status" value="1"/>
</dbReference>
<feature type="transmembrane region" description="Helical" evidence="1">
    <location>
        <begin position="885"/>
        <end position="904"/>
    </location>
</feature>
<dbReference type="PANTHER" id="PTHR32063:SF18">
    <property type="entry name" value="CATION EFFLUX SYSTEM PROTEIN"/>
    <property type="match status" value="1"/>
</dbReference>
<dbReference type="InterPro" id="IPR027463">
    <property type="entry name" value="AcrB_DN_DC_subdom"/>
</dbReference>
<dbReference type="Gene3D" id="3.30.70.1430">
    <property type="entry name" value="Multidrug efflux transporter AcrB pore domain"/>
    <property type="match status" value="2"/>
</dbReference>
<dbReference type="PRINTS" id="PR00702">
    <property type="entry name" value="ACRIFLAVINRP"/>
</dbReference>
<accession>A0ABN6EVQ8</accession>
<feature type="transmembrane region" description="Helical" evidence="1">
    <location>
        <begin position="460"/>
        <end position="486"/>
    </location>
</feature>
<evidence type="ECO:0000313" key="2">
    <source>
        <dbReference type="EMBL" id="BCS94418.1"/>
    </source>
</evidence>
<feature type="transmembrane region" description="Helical" evidence="1">
    <location>
        <begin position="358"/>
        <end position="378"/>
    </location>
</feature>
<dbReference type="Pfam" id="PF00873">
    <property type="entry name" value="ACR_tran"/>
    <property type="match status" value="1"/>
</dbReference>
<name>A0ABN6EVQ8_9BACT</name>
<reference evidence="2 3" key="1">
    <citation type="submission" date="2021-02" db="EMBL/GenBank/DDBJ databases">
        <title>Complete genome of Desulfoluna sp. strain ASN36.</title>
        <authorList>
            <person name="Takahashi A."/>
            <person name="Kojima H."/>
            <person name="Fukui M."/>
        </authorList>
    </citation>
    <scope>NUCLEOTIDE SEQUENCE [LARGE SCALE GENOMIC DNA]</scope>
    <source>
        <strain evidence="2 3">ASN36</strain>
    </source>
</reference>
<feature type="transmembrane region" description="Helical" evidence="1">
    <location>
        <begin position="385"/>
        <end position="407"/>
    </location>
</feature>
<evidence type="ECO:0000313" key="3">
    <source>
        <dbReference type="Proteomes" id="UP001320148"/>
    </source>
</evidence>
<dbReference type="SUPFAM" id="SSF82866">
    <property type="entry name" value="Multidrug efflux transporter AcrB transmembrane domain"/>
    <property type="match status" value="2"/>
</dbReference>
<feature type="transmembrane region" description="Helical" evidence="1">
    <location>
        <begin position="986"/>
        <end position="1009"/>
    </location>
</feature>
<keyword evidence="1" id="KW-0472">Membrane</keyword>
<dbReference type="RefSeq" id="WP_236890735.1">
    <property type="nucleotide sequence ID" value="NZ_AP024488.1"/>
</dbReference>
<dbReference type="Gene3D" id="3.30.70.1440">
    <property type="entry name" value="Multidrug efflux transporter AcrB pore domain"/>
    <property type="match status" value="1"/>
</dbReference>
<evidence type="ECO:0000256" key="1">
    <source>
        <dbReference type="SAM" id="Phobius"/>
    </source>
</evidence>
<gene>
    <name evidence="2" type="ORF">DSLASN_00500</name>
</gene>
<dbReference type="SUPFAM" id="SSF82714">
    <property type="entry name" value="Multidrug efflux transporter AcrB TolC docking domain, DN and DC subdomains"/>
    <property type="match status" value="2"/>
</dbReference>
<feature type="transmembrane region" description="Helical" evidence="1">
    <location>
        <begin position="335"/>
        <end position="352"/>
    </location>
</feature>
<organism evidence="2 3">
    <name type="scientific">Desulfoluna limicola</name>
    <dbReference type="NCBI Taxonomy" id="2810562"/>
    <lineage>
        <taxon>Bacteria</taxon>
        <taxon>Pseudomonadati</taxon>
        <taxon>Thermodesulfobacteriota</taxon>
        <taxon>Desulfobacteria</taxon>
        <taxon>Desulfobacterales</taxon>
        <taxon>Desulfolunaceae</taxon>
        <taxon>Desulfoluna</taxon>
    </lineage>
</organism>
<sequence>MITRFSIKNSVLVYTVLVMLFLSGLTIFNSLPRDDMPPFLIRVINVVTTYPGASPERVENLITDQIEKAVQEVPEVDFITSESRTGISIVNISLLESTTDLQPIFDRIRRKVEAVEGELPEGTTVRIDDELGDVFGVILGIIADGYTPAELKNLADDVRDEIIKLPAVAKVEIQGAQEERVFVSFSNERLAAIGLSKNRLQEIISATNIVVPGGDILADGQRIILEPTGNFQSLDDLAQIVILSEGGRVLKLGDIAEITRSYTDPRKSIVKINGREGVAIGVNLMAGGNIIDLGTQVDAKVAELLTDLPYGVEMLRVASQDTVVDKSVRDFTSNLVQAVVIVLLTMLAFLGLRTGLVVASLIPATMVTTLLLMSFAGVGLNKVSLASLIIALGMLVDNAIVMSESILVKMEGGDSPVDAAVDSAQELSVPLLTSSLTTSAAFMAFWLAESVMGEIMGQIFIVLTIALLCSWVLTLSMVALLCIKAIRVNTESEKVTLFTRFVGRYRLFLEGSLRRPWLTIGVIVSIFVICLGMFRFVPVVFMAPSDRPLVTANIELPIGADIERTEMVVDGISAFIRENLLVGESGGEGVVNWSTYTGEGAPKYDLGYTAPESSPNNAHILINTTSDAANTPVIEKVQKYLLTTWPDVKYKVSRLVSGGGSADPVEIRITGRDAEALSRIAEEVKKKLATIVGATNISDDWGMLSKKLVVEIDPIKAQMAGLTNQDIAVALEAELTGARTGSYREGVDVIPIVMREIRSGALTVEDLEGLSITSHSTGRSIPLTQVATIVTGWQAGKILRRDLSLTMGVTCDVQAGTTANEVFKAIVPWLDGVSATWPSGYSYELGGDAEGSSKAMGAVAEKLPWSGVIILLLLIWQFNSLKKPLIILLTIPLGLIGVIIGMLITRSYFGFMAFLGVISLAGIVINNAIVLLDRIRIEEDEMNKEPAVAIVDAACQRFRPILLTTATTSFGLLPLWLGGGIMWEPMAISILFGLLFSTVLTLVFVPVMYSKFYGVRY</sequence>
<feature type="transmembrane region" description="Helical" evidence="1">
    <location>
        <begin position="517"/>
        <end position="537"/>
    </location>
</feature>
<dbReference type="Gene3D" id="1.20.1640.10">
    <property type="entry name" value="Multidrug efflux transporter AcrB transmembrane domain"/>
    <property type="match status" value="2"/>
</dbReference>
<protein>
    <submittedName>
        <fullName evidence="2">Multidrug transporter AcrB</fullName>
    </submittedName>
</protein>
<keyword evidence="3" id="KW-1185">Reference proteome</keyword>
<dbReference type="Proteomes" id="UP001320148">
    <property type="component" value="Chromosome"/>
</dbReference>
<dbReference type="InterPro" id="IPR001036">
    <property type="entry name" value="Acrflvin-R"/>
</dbReference>
<keyword evidence="1" id="KW-0812">Transmembrane</keyword>
<proteinExistence type="predicted"/>
<keyword evidence="1" id="KW-1133">Transmembrane helix</keyword>
<feature type="transmembrane region" description="Helical" evidence="1">
    <location>
        <begin position="427"/>
        <end position="448"/>
    </location>
</feature>
<dbReference type="EMBL" id="AP024488">
    <property type="protein sequence ID" value="BCS94418.1"/>
    <property type="molecule type" value="Genomic_DNA"/>
</dbReference>
<feature type="transmembrane region" description="Helical" evidence="1">
    <location>
        <begin position="911"/>
        <end position="932"/>
    </location>
</feature>
<feature type="transmembrane region" description="Helical" evidence="1">
    <location>
        <begin position="12"/>
        <end position="31"/>
    </location>
</feature>